<dbReference type="OrthoDB" id="9774907at2"/>
<keyword evidence="2" id="KW-1185">Reference proteome</keyword>
<keyword evidence="1" id="KW-0418">Kinase</keyword>
<dbReference type="GO" id="GO:0016301">
    <property type="term" value="F:kinase activity"/>
    <property type="evidence" value="ECO:0007669"/>
    <property type="project" value="UniProtKB-KW"/>
</dbReference>
<dbReference type="SUPFAM" id="SSF52540">
    <property type="entry name" value="P-loop containing nucleoside triphosphate hydrolases"/>
    <property type="match status" value="1"/>
</dbReference>
<keyword evidence="1" id="KW-0808">Transferase</keyword>
<dbReference type="EMBL" id="VLLF01000007">
    <property type="protein sequence ID" value="TWI84748.1"/>
    <property type="molecule type" value="Genomic_DNA"/>
</dbReference>
<evidence type="ECO:0000313" key="2">
    <source>
        <dbReference type="Proteomes" id="UP000320593"/>
    </source>
</evidence>
<organism evidence="1 2">
    <name type="scientific">Roseibium hamelinense</name>
    <dbReference type="NCBI Taxonomy" id="150831"/>
    <lineage>
        <taxon>Bacteria</taxon>
        <taxon>Pseudomonadati</taxon>
        <taxon>Pseudomonadota</taxon>
        <taxon>Alphaproteobacteria</taxon>
        <taxon>Hyphomicrobiales</taxon>
        <taxon>Stappiaceae</taxon>
        <taxon>Roseibium</taxon>
    </lineage>
</organism>
<dbReference type="Gene3D" id="3.40.50.300">
    <property type="entry name" value="P-loop containing nucleotide triphosphate hydrolases"/>
    <property type="match status" value="1"/>
</dbReference>
<dbReference type="AlphaFoldDB" id="A0A562SUK3"/>
<protein>
    <submittedName>
        <fullName evidence="1">Thymidylate kinase</fullName>
    </submittedName>
</protein>
<name>A0A562SUK3_9HYPH</name>
<dbReference type="Proteomes" id="UP000320593">
    <property type="component" value="Unassembled WGS sequence"/>
</dbReference>
<comment type="caution">
    <text evidence="1">The sequence shown here is derived from an EMBL/GenBank/DDBJ whole genome shotgun (WGS) entry which is preliminary data.</text>
</comment>
<dbReference type="RefSeq" id="WP_145344936.1">
    <property type="nucleotide sequence ID" value="NZ_SMLY01000069.1"/>
</dbReference>
<accession>A0A562SUK3</accession>
<proteinExistence type="predicted"/>
<sequence length="235" mass="26690">MKLKPVFVNIEGIDGSGKSTLAAALFDAAHHAGYATTLLEKRKLQGLSPYKEHHLSSIKNILWDYSDDDPIESLGDHHWYHLICSWFHAISEEIRNCEAQIVLSDGYYYKYLARFALKDGADLEYLRAAYWPILQPDLNIFLHIDPAVGYQRKNTLRRSESGALNGYVEQDVRTSFIDYQNRVSEILEREMIRSADVLKVDGGGDIDSIVSDVWQRIRDRLGEVSGSPNFAPSLV</sequence>
<evidence type="ECO:0000313" key="1">
    <source>
        <dbReference type="EMBL" id="TWI84748.1"/>
    </source>
</evidence>
<gene>
    <name evidence="1" type="ORF">JM93_03084</name>
</gene>
<dbReference type="InterPro" id="IPR027417">
    <property type="entry name" value="P-loop_NTPase"/>
</dbReference>
<reference evidence="1 2" key="1">
    <citation type="submission" date="2019-07" db="EMBL/GenBank/DDBJ databases">
        <title>Genomic Encyclopedia of Archaeal and Bacterial Type Strains, Phase II (KMG-II): from individual species to whole genera.</title>
        <authorList>
            <person name="Goeker M."/>
        </authorList>
    </citation>
    <scope>NUCLEOTIDE SEQUENCE [LARGE SCALE GENOMIC DNA]</scope>
    <source>
        <strain evidence="1 2">ATCC BAA-252</strain>
    </source>
</reference>